<evidence type="ECO:0000313" key="5">
    <source>
        <dbReference type="Proteomes" id="UP000011087"/>
    </source>
</evidence>
<dbReference type="EMBL" id="JH993036">
    <property type="protein sequence ID" value="EKX39879.1"/>
    <property type="molecule type" value="Genomic_DNA"/>
</dbReference>
<gene>
    <name evidence="3" type="ORF">GUITHDRAFT_143251</name>
</gene>
<dbReference type="AlphaFoldDB" id="L1IVH1"/>
<reference evidence="4" key="3">
    <citation type="submission" date="2016-03" db="UniProtKB">
        <authorList>
            <consortium name="EnsemblProtists"/>
        </authorList>
    </citation>
    <scope>IDENTIFICATION</scope>
</reference>
<dbReference type="PaxDb" id="55529-EKX39879"/>
<feature type="region of interest" description="Disordered" evidence="1">
    <location>
        <begin position="255"/>
        <end position="278"/>
    </location>
</feature>
<feature type="compositionally biased region" description="Basic and acidic residues" evidence="1">
    <location>
        <begin position="147"/>
        <end position="158"/>
    </location>
</feature>
<dbReference type="KEGG" id="gtt:GUITHDRAFT_143251"/>
<dbReference type="EnsemblProtists" id="EKX39879">
    <property type="protein sequence ID" value="EKX39879"/>
    <property type="gene ID" value="GUITHDRAFT_143251"/>
</dbReference>
<dbReference type="HOGENOM" id="CLU_1002705_0_0_1"/>
<feature type="compositionally biased region" description="Basic residues" evidence="1">
    <location>
        <begin position="268"/>
        <end position="278"/>
    </location>
</feature>
<dbReference type="RefSeq" id="XP_005826859.1">
    <property type="nucleotide sequence ID" value="XM_005826802.1"/>
</dbReference>
<feature type="compositionally biased region" description="Polar residues" evidence="1">
    <location>
        <begin position="160"/>
        <end position="178"/>
    </location>
</feature>
<proteinExistence type="predicted"/>
<sequence>MPPSPPFLTRALVRSSLPIASLSRHVHRSRVTFTHLDGTPGPLHQAPRHVLSSLWHVQGVLGCSGRRATGDRWATTGAGAEKGKETTVQVVMSTKTPSAGGVGSAAAEESSNKERGEAGDGAEAGAGKTGVEAVSTTASPSAGGKGESPRKEEKDRKSKTGASTANVPTSKSSPMNSKRLNEDEWKKVFECPTCRARFPMWKKLSVHLKRRKHILRGVVKTWKEVKELLQVLFVVVLQIVDMLRNIYRMHDIDKPPKLTRMDRDTRLPKKKGKVQPGA</sequence>
<evidence type="ECO:0000256" key="1">
    <source>
        <dbReference type="SAM" id="MobiDB-lite"/>
    </source>
</evidence>
<organism evidence="3">
    <name type="scientific">Guillardia theta (strain CCMP2712)</name>
    <name type="common">Cryptophyte</name>
    <dbReference type="NCBI Taxonomy" id="905079"/>
    <lineage>
        <taxon>Eukaryota</taxon>
        <taxon>Cryptophyceae</taxon>
        <taxon>Pyrenomonadales</taxon>
        <taxon>Geminigeraceae</taxon>
        <taxon>Guillardia</taxon>
    </lineage>
</organism>
<dbReference type="GeneID" id="17296550"/>
<evidence type="ECO:0000259" key="2">
    <source>
        <dbReference type="PROSITE" id="PS00028"/>
    </source>
</evidence>
<name>L1IVH1_GUITC</name>
<reference evidence="3 5" key="1">
    <citation type="journal article" date="2012" name="Nature">
        <title>Algal genomes reveal evolutionary mosaicism and the fate of nucleomorphs.</title>
        <authorList>
            <consortium name="DOE Joint Genome Institute"/>
            <person name="Curtis B.A."/>
            <person name="Tanifuji G."/>
            <person name="Burki F."/>
            <person name="Gruber A."/>
            <person name="Irimia M."/>
            <person name="Maruyama S."/>
            <person name="Arias M.C."/>
            <person name="Ball S.G."/>
            <person name="Gile G.H."/>
            <person name="Hirakawa Y."/>
            <person name="Hopkins J.F."/>
            <person name="Kuo A."/>
            <person name="Rensing S.A."/>
            <person name="Schmutz J."/>
            <person name="Symeonidi A."/>
            <person name="Elias M."/>
            <person name="Eveleigh R.J."/>
            <person name="Herman E.K."/>
            <person name="Klute M.J."/>
            <person name="Nakayama T."/>
            <person name="Obornik M."/>
            <person name="Reyes-Prieto A."/>
            <person name="Armbrust E.V."/>
            <person name="Aves S.J."/>
            <person name="Beiko R.G."/>
            <person name="Coutinho P."/>
            <person name="Dacks J.B."/>
            <person name="Durnford D.G."/>
            <person name="Fast N.M."/>
            <person name="Green B.R."/>
            <person name="Grisdale C.J."/>
            <person name="Hempel F."/>
            <person name="Henrissat B."/>
            <person name="Hoppner M.P."/>
            <person name="Ishida K."/>
            <person name="Kim E."/>
            <person name="Koreny L."/>
            <person name="Kroth P.G."/>
            <person name="Liu Y."/>
            <person name="Malik S.B."/>
            <person name="Maier U.G."/>
            <person name="McRose D."/>
            <person name="Mock T."/>
            <person name="Neilson J.A."/>
            <person name="Onodera N.T."/>
            <person name="Poole A.M."/>
            <person name="Pritham E.J."/>
            <person name="Richards T.A."/>
            <person name="Rocap G."/>
            <person name="Roy S.W."/>
            <person name="Sarai C."/>
            <person name="Schaack S."/>
            <person name="Shirato S."/>
            <person name="Slamovits C.H."/>
            <person name="Spencer D.F."/>
            <person name="Suzuki S."/>
            <person name="Worden A.Z."/>
            <person name="Zauner S."/>
            <person name="Barry K."/>
            <person name="Bell C."/>
            <person name="Bharti A.K."/>
            <person name="Crow J.A."/>
            <person name="Grimwood J."/>
            <person name="Kramer R."/>
            <person name="Lindquist E."/>
            <person name="Lucas S."/>
            <person name="Salamov A."/>
            <person name="McFadden G.I."/>
            <person name="Lane C.E."/>
            <person name="Keeling P.J."/>
            <person name="Gray M.W."/>
            <person name="Grigoriev I.V."/>
            <person name="Archibald J.M."/>
        </authorList>
    </citation>
    <scope>NUCLEOTIDE SEQUENCE</scope>
    <source>
        <strain evidence="3 5">CCMP2712</strain>
    </source>
</reference>
<evidence type="ECO:0000313" key="4">
    <source>
        <dbReference type="EnsemblProtists" id="EKX39879"/>
    </source>
</evidence>
<dbReference type="Proteomes" id="UP000011087">
    <property type="component" value="Unassembled WGS sequence"/>
</dbReference>
<feature type="region of interest" description="Disordered" evidence="1">
    <location>
        <begin position="94"/>
        <end position="179"/>
    </location>
</feature>
<evidence type="ECO:0000313" key="3">
    <source>
        <dbReference type="EMBL" id="EKX39879.1"/>
    </source>
</evidence>
<dbReference type="PROSITE" id="PS00028">
    <property type="entry name" value="ZINC_FINGER_C2H2_1"/>
    <property type="match status" value="1"/>
</dbReference>
<keyword evidence="5" id="KW-1185">Reference proteome</keyword>
<accession>L1IVH1</accession>
<reference evidence="5" key="2">
    <citation type="submission" date="2012-11" db="EMBL/GenBank/DDBJ databases">
        <authorList>
            <person name="Kuo A."/>
            <person name="Curtis B.A."/>
            <person name="Tanifuji G."/>
            <person name="Burki F."/>
            <person name="Gruber A."/>
            <person name="Irimia M."/>
            <person name="Maruyama S."/>
            <person name="Arias M.C."/>
            <person name="Ball S.G."/>
            <person name="Gile G.H."/>
            <person name="Hirakawa Y."/>
            <person name="Hopkins J.F."/>
            <person name="Rensing S.A."/>
            <person name="Schmutz J."/>
            <person name="Symeonidi A."/>
            <person name="Elias M."/>
            <person name="Eveleigh R.J."/>
            <person name="Herman E.K."/>
            <person name="Klute M.J."/>
            <person name="Nakayama T."/>
            <person name="Obornik M."/>
            <person name="Reyes-Prieto A."/>
            <person name="Armbrust E.V."/>
            <person name="Aves S.J."/>
            <person name="Beiko R.G."/>
            <person name="Coutinho P."/>
            <person name="Dacks J.B."/>
            <person name="Durnford D.G."/>
            <person name="Fast N.M."/>
            <person name="Green B.R."/>
            <person name="Grisdale C."/>
            <person name="Hempe F."/>
            <person name="Henrissat B."/>
            <person name="Hoppner M.P."/>
            <person name="Ishida K.-I."/>
            <person name="Kim E."/>
            <person name="Koreny L."/>
            <person name="Kroth P.G."/>
            <person name="Liu Y."/>
            <person name="Malik S.-B."/>
            <person name="Maier U.G."/>
            <person name="McRose D."/>
            <person name="Mock T."/>
            <person name="Neilson J.A."/>
            <person name="Onodera N.T."/>
            <person name="Poole A.M."/>
            <person name="Pritham E.J."/>
            <person name="Richards T.A."/>
            <person name="Rocap G."/>
            <person name="Roy S.W."/>
            <person name="Sarai C."/>
            <person name="Schaack S."/>
            <person name="Shirato S."/>
            <person name="Slamovits C.H."/>
            <person name="Spencer D.F."/>
            <person name="Suzuki S."/>
            <person name="Worden A.Z."/>
            <person name="Zauner S."/>
            <person name="Barry K."/>
            <person name="Bell C."/>
            <person name="Bharti A.K."/>
            <person name="Crow J.A."/>
            <person name="Grimwood J."/>
            <person name="Kramer R."/>
            <person name="Lindquist E."/>
            <person name="Lucas S."/>
            <person name="Salamov A."/>
            <person name="McFadden G.I."/>
            <person name="Lane C.E."/>
            <person name="Keeling P.J."/>
            <person name="Gray M.W."/>
            <person name="Grigoriev I.V."/>
            <person name="Archibald J.M."/>
        </authorList>
    </citation>
    <scope>NUCLEOTIDE SEQUENCE</scope>
    <source>
        <strain evidence="5">CCMP2712</strain>
    </source>
</reference>
<feature type="domain" description="C2H2-type" evidence="2">
    <location>
        <begin position="191"/>
        <end position="213"/>
    </location>
</feature>
<dbReference type="InterPro" id="IPR013087">
    <property type="entry name" value="Znf_C2H2_type"/>
</dbReference>
<protein>
    <recommendedName>
        <fullName evidence="2">C2H2-type domain-containing protein</fullName>
    </recommendedName>
</protein>
<feature type="compositionally biased region" description="Basic and acidic residues" evidence="1">
    <location>
        <begin position="255"/>
        <end position="267"/>
    </location>
</feature>